<dbReference type="GeneID" id="8777743"/>
<gene>
    <name evidence="1" type="ordered locus">Ferp_0248</name>
</gene>
<protein>
    <submittedName>
        <fullName evidence="1">Uncharacterized protein</fullName>
    </submittedName>
</protein>
<dbReference type="EMBL" id="CP001899">
    <property type="protein sequence ID" value="ADC64430.1"/>
    <property type="molecule type" value="Genomic_DNA"/>
</dbReference>
<reference evidence="1 2" key="2">
    <citation type="journal article" date="2011" name="Stand. Genomic Sci.">
        <title>Complete genome sequence of Ferroglobus placidus AEDII12DO.</title>
        <authorList>
            <person name="Anderson I."/>
            <person name="Risso C."/>
            <person name="Holmes D."/>
            <person name="Lucas S."/>
            <person name="Copeland A."/>
            <person name="Lapidus A."/>
            <person name="Cheng J.F."/>
            <person name="Bruce D."/>
            <person name="Goodwin L."/>
            <person name="Pitluck S."/>
            <person name="Saunders E."/>
            <person name="Brettin T."/>
            <person name="Detter J.C."/>
            <person name="Han C."/>
            <person name="Tapia R."/>
            <person name="Larimer F."/>
            <person name="Land M."/>
            <person name="Hauser L."/>
            <person name="Woyke T."/>
            <person name="Lovley D."/>
            <person name="Kyrpides N."/>
            <person name="Ivanova N."/>
        </authorList>
    </citation>
    <scope>NUCLEOTIDE SEQUENCE [LARGE SCALE GENOMIC DNA]</scope>
    <source>
        <strain evidence="2">DSM 10642 / AEDII12DO</strain>
    </source>
</reference>
<dbReference type="PaxDb" id="589924-Ferp_0248"/>
<proteinExistence type="predicted"/>
<dbReference type="KEGG" id="fpl:Ferp_0248"/>
<dbReference type="RefSeq" id="WP_012964777.1">
    <property type="nucleotide sequence ID" value="NC_013849.1"/>
</dbReference>
<evidence type="ECO:0000313" key="2">
    <source>
        <dbReference type="Proteomes" id="UP000002613"/>
    </source>
</evidence>
<dbReference type="HOGENOM" id="CLU_206258_0_0_2"/>
<accession>D3S1X3</accession>
<keyword evidence="2" id="KW-1185">Reference proteome</keyword>
<name>D3S1X3_FERPA</name>
<reference evidence="2" key="1">
    <citation type="submission" date="2010-02" db="EMBL/GenBank/DDBJ databases">
        <title>Complete sequence of Ferroglobus placidus DSM 10642.</title>
        <authorList>
            <consortium name="US DOE Joint Genome Institute"/>
            <person name="Lucas S."/>
            <person name="Copeland A."/>
            <person name="Lapidus A."/>
            <person name="Cheng J.-F."/>
            <person name="Bruce D."/>
            <person name="Goodwin L."/>
            <person name="Pitluck S."/>
            <person name="Saunders E."/>
            <person name="Brettin T."/>
            <person name="Detter J.C."/>
            <person name="Han C."/>
            <person name="Tapia R."/>
            <person name="Larimer F."/>
            <person name="Land M."/>
            <person name="Hauser L."/>
            <person name="Kyrpides N."/>
            <person name="Ivanova N."/>
            <person name="Holmes D."/>
            <person name="Lovley D."/>
            <person name="Kyrpides N."/>
            <person name="Anderson I.J."/>
            <person name="Woyke T."/>
        </authorList>
    </citation>
    <scope>NUCLEOTIDE SEQUENCE [LARGE SCALE GENOMIC DNA]</scope>
    <source>
        <strain evidence="2">DSM 10642 / AEDII12DO</strain>
    </source>
</reference>
<dbReference type="AlphaFoldDB" id="D3S1X3"/>
<evidence type="ECO:0000313" key="1">
    <source>
        <dbReference type="EMBL" id="ADC64430.1"/>
    </source>
</evidence>
<dbReference type="STRING" id="589924.Ferp_0248"/>
<dbReference type="Proteomes" id="UP000002613">
    <property type="component" value="Chromosome"/>
</dbReference>
<organism evidence="1 2">
    <name type="scientific">Ferroglobus placidus (strain DSM 10642 / AEDII12DO)</name>
    <dbReference type="NCBI Taxonomy" id="589924"/>
    <lineage>
        <taxon>Archaea</taxon>
        <taxon>Methanobacteriati</taxon>
        <taxon>Methanobacteriota</taxon>
        <taxon>Archaeoglobi</taxon>
        <taxon>Archaeoglobales</taxon>
        <taxon>Archaeoglobaceae</taxon>
        <taxon>Ferroglobus</taxon>
    </lineage>
</organism>
<dbReference type="eggNOG" id="arCOG10696">
    <property type="taxonomic scope" value="Archaea"/>
</dbReference>
<sequence length="60" mass="7061">MKEVKIKVPEPKDFISEKALLHFMNAYREFLLGIKELVDFAIEKAIEVERKGEVKKIEIE</sequence>